<evidence type="ECO:0000313" key="2">
    <source>
        <dbReference type="EMBL" id="KAK1611828.1"/>
    </source>
</evidence>
<dbReference type="Proteomes" id="UP001231189">
    <property type="component" value="Unassembled WGS sequence"/>
</dbReference>
<protein>
    <recommendedName>
        <fullName evidence="1">RNase H type-1 domain-containing protein</fullName>
    </recommendedName>
</protein>
<accession>A0AAD8QZC0</accession>
<dbReference type="PANTHER" id="PTHR47074:SF11">
    <property type="entry name" value="REVERSE TRANSCRIPTASE-LIKE PROTEIN"/>
    <property type="match status" value="1"/>
</dbReference>
<dbReference type="PANTHER" id="PTHR47074">
    <property type="entry name" value="BNAC02G40300D PROTEIN"/>
    <property type="match status" value="1"/>
</dbReference>
<name>A0AAD8QZC0_LOLMU</name>
<dbReference type="InterPro" id="IPR036397">
    <property type="entry name" value="RNaseH_sf"/>
</dbReference>
<dbReference type="EMBL" id="JAUUTY010000007">
    <property type="protein sequence ID" value="KAK1611828.1"/>
    <property type="molecule type" value="Genomic_DNA"/>
</dbReference>
<dbReference type="CDD" id="cd06222">
    <property type="entry name" value="RNase_H_like"/>
    <property type="match status" value="1"/>
</dbReference>
<reference evidence="2" key="1">
    <citation type="submission" date="2023-07" db="EMBL/GenBank/DDBJ databases">
        <title>A chromosome-level genome assembly of Lolium multiflorum.</title>
        <authorList>
            <person name="Chen Y."/>
            <person name="Copetti D."/>
            <person name="Kolliker R."/>
            <person name="Studer B."/>
        </authorList>
    </citation>
    <scope>NUCLEOTIDE SEQUENCE</scope>
    <source>
        <strain evidence="2">02402/16</strain>
        <tissue evidence="2">Leaf</tissue>
    </source>
</reference>
<feature type="domain" description="RNase H type-1" evidence="1">
    <location>
        <begin position="63"/>
        <end position="185"/>
    </location>
</feature>
<dbReference type="GO" id="GO:0004523">
    <property type="term" value="F:RNA-DNA hybrid ribonuclease activity"/>
    <property type="evidence" value="ECO:0007669"/>
    <property type="project" value="InterPro"/>
</dbReference>
<comment type="caution">
    <text evidence="2">The sequence shown here is derived from an EMBL/GenBank/DDBJ whole genome shotgun (WGS) entry which is preliminary data.</text>
</comment>
<dbReference type="GO" id="GO:0003676">
    <property type="term" value="F:nucleic acid binding"/>
    <property type="evidence" value="ECO:0007669"/>
    <property type="project" value="InterPro"/>
</dbReference>
<dbReference type="InterPro" id="IPR002156">
    <property type="entry name" value="RNaseH_domain"/>
</dbReference>
<dbReference type="Pfam" id="PF13456">
    <property type="entry name" value="RVT_3"/>
    <property type="match status" value="1"/>
</dbReference>
<organism evidence="2 3">
    <name type="scientific">Lolium multiflorum</name>
    <name type="common">Italian ryegrass</name>
    <name type="synonym">Lolium perenne subsp. multiflorum</name>
    <dbReference type="NCBI Taxonomy" id="4521"/>
    <lineage>
        <taxon>Eukaryota</taxon>
        <taxon>Viridiplantae</taxon>
        <taxon>Streptophyta</taxon>
        <taxon>Embryophyta</taxon>
        <taxon>Tracheophyta</taxon>
        <taxon>Spermatophyta</taxon>
        <taxon>Magnoliopsida</taxon>
        <taxon>Liliopsida</taxon>
        <taxon>Poales</taxon>
        <taxon>Poaceae</taxon>
        <taxon>BOP clade</taxon>
        <taxon>Pooideae</taxon>
        <taxon>Poodae</taxon>
        <taxon>Poeae</taxon>
        <taxon>Poeae Chloroplast Group 2 (Poeae type)</taxon>
        <taxon>Loliodinae</taxon>
        <taxon>Loliinae</taxon>
        <taxon>Lolium</taxon>
    </lineage>
</organism>
<dbReference type="InterPro" id="IPR044730">
    <property type="entry name" value="RNase_H-like_dom_plant"/>
</dbReference>
<dbReference type="AlphaFoldDB" id="A0AAD8QZC0"/>
<dbReference type="SUPFAM" id="SSF53098">
    <property type="entry name" value="Ribonuclease H-like"/>
    <property type="match status" value="1"/>
</dbReference>
<keyword evidence="3" id="KW-1185">Reference proteome</keyword>
<dbReference type="Gene3D" id="3.30.420.10">
    <property type="entry name" value="Ribonuclease H-like superfamily/Ribonuclease H"/>
    <property type="match status" value="1"/>
</dbReference>
<gene>
    <name evidence="2" type="ORF">QYE76_035501</name>
</gene>
<evidence type="ECO:0000313" key="3">
    <source>
        <dbReference type="Proteomes" id="UP001231189"/>
    </source>
</evidence>
<dbReference type="InterPro" id="IPR052929">
    <property type="entry name" value="RNase_H-like_EbsB-rel"/>
</dbReference>
<evidence type="ECO:0000259" key="1">
    <source>
        <dbReference type="Pfam" id="PF13456"/>
    </source>
</evidence>
<proteinExistence type="predicted"/>
<dbReference type="InterPro" id="IPR012337">
    <property type="entry name" value="RNaseH-like_sf"/>
</dbReference>
<sequence length="213" mass="23988">MHAHIQCGWTRRQFTHGEALQIIHRSAMSIGVLATNYWKAKKHTIINKKEAWTRPMEGVLKINVDAAYDEDQGRGSIGTVVRDYTGKFIYANCKELLFVADPFMAEAYALREGLSAAQFLGGNQYIIQSDNSQVIDTMNDGGFSATSSAAIFDDCRILAAGYINISFEHCRREANEAAHEIARFCFENRLDCIWDDEPPSFLLPRMINDVTVI</sequence>